<keyword evidence="1" id="KW-0175">Coiled coil</keyword>
<dbReference type="OrthoDB" id="995477at2759"/>
<feature type="coiled-coil region" evidence="1">
    <location>
        <begin position="348"/>
        <end position="403"/>
    </location>
</feature>
<feature type="region of interest" description="Disordered" evidence="2">
    <location>
        <begin position="14"/>
        <end position="43"/>
    </location>
</feature>
<accession>A0A4S8KWN4</accession>
<dbReference type="EMBL" id="ML179909">
    <property type="protein sequence ID" value="THU80394.1"/>
    <property type="molecule type" value="Genomic_DNA"/>
</dbReference>
<sequence length="478" mass="52420">MSIHEFCPFVLHSTSSTSSFTSSFASTTESGSTSPSAAPYASPPPLSSLDTLALTAMISASLPVRLDQSNSLYLRSTGLRSFPSLPTAVSQELMREDNIRGGNDYTYTVEQNFFMFPSNFSHAANSKIPYPKELSERKAWGNREREKAGKALQPSSLEEYEMKDFEPSDMPECKQLTTSSFSGSSSISTHHLLTSEDINNGGAMCVCFFIYVNDELARIYLVNTHAKAKFNALPPQWALLLLVLSEYAALGSDITANADLTFLIGSKREVACRFAALERALVDVTNKVGVDIKLSPTVIIKISYLLISDMMERNMLSNAAKTASKVELLTQQALRASSLFLYSDIAAHNKIERNEEELMQAHKRLKSELQAAKARAQQTGADLLEASEVLSECRNDLERFRRETFERVGRISSPNRSNLEVGGGGSSESLPLTYERTATLGTLIDPVNVRYLPPSGPPPGHPGAEEAPVIHRAKILAF</sequence>
<dbReference type="AlphaFoldDB" id="A0A4S8KWN4"/>
<keyword evidence="4" id="KW-1185">Reference proteome</keyword>
<evidence type="ECO:0000256" key="2">
    <source>
        <dbReference type="SAM" id="MobiDB-lite"/>
    </source>
</evidence>
<gene>
    <name evidence="3" type="ORF">K435DRAFT_874426</name>
</gene>
<name>A0A4S8KWN4_DENBC</name>
<feature type="compositionally biased region" description="Low complexity" evidence="2">
    <location>
        <begin position="14"/>
        <end position="40"/>
    </location>
</feature>
<organism evidence="3 4">
    <name type="scientific">Dendrothele bispora (strain CBS 962.96)</name>
    <dbReference type="NCBI Taxonomy" id="1314807"/>
    <lineage>
        <taxon>Eukaryota</taxon>
        <taxon>Fungi</taxon>
        <taxon>Dikarya</taxon>
        <taxon>Basidiomycota</taxon>
        <taxon>Agaricomycotina</taxon>
        <taxon>Agaricomycetes</taxon>
        <taxon>Agaricomycetidae</taxon>
        <taxon>Agaricales</taxon>
        <taxon>Agaricales incertae sedis</taxon>
        <taxon>Dendrothele</taxon>
    </lineage>
</organism>
<evidence type="ECO:0000313" key="4">
    <source>
        <dbReference type="Proteomes" id="UP000297245"/>
    </source>
</evidence>
<dbReference type="Proteomes" id="UP000297245">
    <property type="component" value="Unassembled WGS sequence"/>
</dbReference>
<evidence type="ECO:0000256" key="1">
    <source>
        <dbReference type="SAM" id="Coils"/>
    </source>
</evidence>
<reference evidence="3 4" key="1">
    <citation type="journal article" date="2019" name="Nat. Ecol. Evol.">
        <title>Megaphylogeny resolves global patterns of mushroom evolution.</title>
        <authorList>
            <person name="Varga T."/>
            <person name="Krizsan K."/>
            <person name="Foldi C."/>
            <person name="Dima B."/>
            <person name="Sanchez-Garcia M."/>
            <person name="Sanchez-Ramirez S."/>
            <person name="Szollosi G.J."/>
            <person name="Szarkandi J.G."/>
            <person name="Papp V."/>
            <person name="Albert L."/>
            <person name="Andreopoulos W."/>
            <person name="Angelini C."/>
            <person name="Antonin V."/>
            <person name="Barry K.W."/>
            <person name="Bougher N.L."/>
            <person name="Buchanan P."/>
            <person name="Buyck B."/>
            <person name="Bense V."/>
            <person name="Catcheside P."/>
            <person name="Chovatia M."/>
            <person name="Cooper J."/>
            <person name="Damon W."/>
            <person name="Desjardin D."/>
            <person name="Finy P."/>
            <person name="Geml J."/>
            <person name="Haridas S."/>
            <person name="Hughes K."/>
            <person name="Justo A."/>
            <person name="Karasinski D."/>
            <person name="Kautmanova I."/>
            <person name="Kiss B."/>
            <person name="Kocsube S."/>
            <person name="Kotiranta H."/>
            <person name="LaButti K.M."/>
            <person name="Lechner B.E."/>
            <person name="Liimatainen K."/>
            <person name="Lipzen A."/>
            <person name="Lukacs Z."/>
            <person name="Mihaltcheva S."/>
            <person name="Morgado L.N."/>
            <person name="Niskanen T."/>
            <person name="Noordeloos M.E."/>
            <person name="Ohm R.A."/>
            <person name="Ortiz-Santana B."/>
            <person name="Ovrebo C."/>
            <person name="Racz N."/>
            <person name="Riley R."/>
            <person name="Savchenko A."/>
            <person name="Shiryaev A."/>
            <person name="Soop K."/>
            <person name="Spirin V."/>
            <person name="Szebenyi C."/>
            <person name="Tomsovsky M."/>
            <person name="Tulloss R.E."/>
            <person name="Uehling J."/>
            <person name="Grigoriev I.V."/>
            <person name="Vagvolgyi C."/>
            <person name="Papp T."/>
            <person name="Martin F.M."/>
            <person name="Miettinen O."/>
            <person name="Hibbett D.S."/>
            <person name="Nagy L.G."/>
        </authorList>
    </citation>
    <scope>NUCLEOTIDE SEQUENCE [LARGE SCALE GENOMIC DNA]</scope>
    <source>
        <strain evidence="3 4">CBS 962.96</strain>
    </source>
</reference>
<proteinExistence type="predicted"/>
<protein>
    <submittedName>
        <fullName evidence="3">Uncharacterized protein</fullName>
    </submittedName>
</protein>
<evidence type="ECO:0000313" key="3">
    <source>
        <dbReference type="EMBL" id="THU80394.1"/>
    </source>
</evidence>